<protein>
    <recommendedName>
        <fullName evidence="4">Periplasmic heavy metal sensor</fullName>
    </recommendedName>
</protein>
<keyword evidence="1" id="KW-0732">Signal</keyword>
<feature type="chain" id="PRO_5007491632" description="Periplasmic heavy metal sensor" evidence="1">
    <location>
        <begin position="25"/>
        <end position="160"/>
    </location>
</feature>
<proteinExistence type="predicted"/>
<gene>
    <name evidence="2" type="ORF">AN618_07870</name>
</gene>
<accession>A0A140LBQ4</accession>
<evidence type="ECO:0000313" key="3">
    <source>
        <dbReference type="Proteomes" id="UP000070427"/>
    </source>
</evidence>
<evidence type="ECO:0008006" key="4">
    <source>
        <dbReference type="Google" id="ProtNLM"/>
    </source>
</evidence>
<dbReference type="OrthoDB" id="1729910at2"/>
<sequence length="160" mass="17767">MTKKILAFGIAAAVILGTAAVAIAAVPGILPSTGGNFELPSQLNLTDEQYSKLRDIRAEFFQKMTELRNDMAKIRFELQDLYFSKNPDQKAIDEKLKELSDLRNKMFDLKWEYYGKMKGVLTEEQLSQLGGLWGLGFGMGPGFCHGFGNGMMGRFFGPGI</sequence>
<organism evidence="2 3">
    <name type="scientific">Fervidicola ferrireducens</name>
    <dbReference type="NCBI Taxonomy" id="520764"/>
    <lineage>
        <taxon>Bacteria</taxon>
        <taxon>Bacillati</taxon>
        <taxon>Bacillota</taxon>
        <taxon>Clostridia</taxon>
        <taxon>Thermosediminibacterales</taxon>
        <taxon>Thermosediminibacteraceae</taxon>
        <taxon>Fervidicola</taxon>
    </lineage>
</organism>
<dbReference type="Gene3D" id="1.20.120.1490">
    <property type="match status" value="1"/>
</dbReference>
<dbReference type="CDD" id="cd09916">
    <property type="entry name" value="CpxP_like"/>
    <property type="match status" value="1"/>
</dbReference>
<reference evidence="2 3" key="1">
    <citation type="submission" date="2015-12" db="EMBL/GenBank/DDBJ databases">
        <title>Draft genome sequnece of Fervidicola ferrireducens strain Y170.</title>
        <authorList>
            <person name="Patel B.K."/>
        </authorList>
    </citation>
    <scope>NUCLEOTIDE SEQUENCE [LARGE SCALE GENOMIC DNA]</scope>
    <source>
        <strain evidence="2 3">Y170</strain>
    </source>
</reference>
<dbReference type="GO" id="GO:0042597">
    <property type="term" value="C:periplasmic space"/>
    <property type="evidence" value="ECO:0007669"/>
    <property type="project" value="InterPro"/>
</dbReference>
<name>A0A140LBQ4_9FIRM</name>
<dbReference type="Pfam" id="PF13801">
    <property type="entry name" value="Metal_resist"/>
    <property type="match status" value="1"/>
</dbReference>
<feature type="signal peptide" evidence="1">
    <location>
        <begin position="1"/>
        <end position="24"/>
    </location>
</feature>
<dbReference type="EMBL" id="LOED01000006">
    <property type="protein sequence ID" value="KXG77979.1"/>
    <property type="molecule type" value="Genomic_DNA"/>
</dbReference>
<evidence type="ECO:0000313" key="2">
    <source>
        <dbReference type="EMBL" id="KXG77979.1"/>
    </source>
</evidence>
<dbReference type="Proteomes" id="UP000070427">
    <property type="component" value="Unassembled WGS sequence"/>
</dbReference>
<comment type="caution">
    <text evidence="2">The sequence shown here is derived from an EMBL/GenBank/DDBJ whole genome shotgun (WGS) entry which is preliminary data.</text>
</comment>
<evidence type="ECO:0000256" key="1">
    <source>
        <dbReference type="SAM" id="SignalP"/>
    </source>
</evidence>
<keyword evidence="3" id="KW-1185">Reference proteome</keyword>
<dbReference type="InParanoid" id="A0A140LBQ4"/>
<dbReference type="InterPro" id="IPR025961">
    <property type="entry name" value="Metal_resist"/>
</dbReference>
<dbReference type="AlphaFoldDB" id="A0A140LBQ4"/>
<dbReference type="RefSeq" id="WP_066352335.1">
    <property type="nucleotide sequence ID" value="NZ_LOED01000006.1"/>
</dbReference>
<dbReference type="STRING" id="520764.AN618_07870"/>
<dbReference type="InterPro" id="IPR012899">
    <property type="entry name" value="LTXXQ"/>
</dbReference>